<dbReference type="InterPro" id="IPR036291">
    <property type="entry name" value="NAD(P)-bd_dom_sf"/>
</dbReference>
<evidence type="ECO:0000256" key="1">
    <source>
        <dbReference type="ARBA" id="ARBA00022450"/>
    </source>
</evidence>
<reference evidence="7" key="2">
    <citation type="journal article" date="2023" name="IMA Fungus">
        <title>Comparative genomic study of the Penicillium genus elucidates a diverse pangenome and 15 lateral gene transfer events.</title>
        <authorList>
            <person name="Petersen C."/>
            <person name="Sorensen T."/>
            <person name="Nielsen M.R."/>
            <person name="Sondergaard T.E."/>
            <person name="Sorensen J.L."/>
            <person name="Fitzpatrick D.A."/>
            <person name="Frisvad J.C."/>
            <person name="Nielsen K.L."/>
        </authorList>
    </citation>
    <scope>NUCLEOTIDE SEQUENCE</scope>
    <source>
        <strain evidence="7">IBT 29677</strain>
    </source>
</reference>
<dbReference type="SUPFAM" id="SSF56801">
    <property type="entry name" value="Acetyl-CoA synthetase-like"/>
    <property type="match status" value="1"/>
</dbReference>
<proteinExistence type="predicted"/>
<evidence type="ECO:0000259" key="6">
    <source>
        <dbReference type="Pfam" id="PF07993"/>
    </source>
</evidence>
<comment type="caution">
    <text evidence="7">The sequence shown here is derived from an EMBL/GenBank/DDBJ whole genome shotgun (WGS) entry which is preliminary data.</text>
</comment>
<dbReference type="InterPro" id="IPR042099">
    <property type="entry name" value="ANL_N_sf"/>
</dbReference>
<dbReference type="InterPro" id="IPR000873">
    <property type="entry name" value="AMP-dep_synth/lig_dom"/>
</dbReference>
<dbReference type="PANTHER" id="PTHR43439:SF2">
    <property type="entry name" value="ENZYME, PUTATIVE (JCVI)-RELATED"/>
    <property type="match status" value="1"/>
</dbReference>
<dbReference type="GO" id="GO:0044550">
    <property type="term" value="P:secondary metabolite biosynthetic process"/>
    <property type="evidence" value="ECO:0007669"/>
    <property type="project" value="UniProtKB-ARBA"/>
</dbReference>
<name>A0A9W9VML3_9EURO</name>
<dbReference type="Pfam" id="PF00550">
    <property type="entry name" value="PP-binding"/>
    <property type="match status" value="1"/>
</dbReference>
<gene>
    <name evidence="7" type="ORF">N7509_008433</name>
</gene>
<feature type="compositionally biased region" description="Polar residues" evidence="3">
    <location>
        <begin position="10"/>
        <end position="19"/>
    </location>
</feature>
<dbReference type="Gene3D" id="3.40.50.720">
    <property type="entry name" value="NAD(P)-binding Rossmann-like Domain"/>
    <property type="match status" value="1"/>
</dbReference>
<feature type="domain" description="AMP-dependent synthetase/ligase" evidence="4">
    <location>
        <begin position="46"/>
        <end position="368"/>
    </location>
</feature>
<sequence length="1063" mass="116823">MPHAGAETGFAQNEPSVSAHNEPPEISKTASNDFYRIEEILIERCRTTPDVPLIGYPSNSHTAESYVYYTARQFDCFVNGAIQDLQRQGLESRDGESSKDNKVIALLGPANLDYVVTVFAIARMGYAVFYLSTRLSQEAYLSLLKQTDCHHILYADLPALEKSVSELCAQKANLQSFAFTAQSTYMECTTSSPYSFRSRPGDDTKTAYIIHSSGSSGLPKAIFSTHKAGISNYTFSKSFESYFVTLPFYHGHGVSMFFRAIFKGKPIALYNASLPLTGGYLVKGLQSLTPESFHCVPYALKLIAETDGGVEALSKTKQVLFGGSSCPDDLGDKLVASGVRLISHYGATEIGQVMTSDRPLGDDAWNYLYPLPTAAPYLLFDLLEDGTFECVVLDGHPAKNKSNSDDPPNSYRTSDCFAKHPDLENRWKYIGRLDDRVNLVNGEKVLPIPIEHRIRQNKYVKEVLVVGVGKFLPGLLIVPSGHVKELPPNGIFEAIWPDIAAANTNAEAFSQIAKEMVEILPLGTWYPKTEKGTLMRKACYKHFENVIEDLFNRASGSDQTYHGEASAAKAALTVTGIEEFLTGVIQQDLGLVHIETNTDFFTAGLDSLQAIKAHGIIKRHLDLGNGLLNQNALYELGNIQNLAAHLYKLRTGEKTSAKDEVTTMSELIKKYSDFKKSTPEAKEEVLLTGATGSLGCYILSKLLSKDSVRRVYCLVRATTADSALDRVIGTLSQRGLPMINISKIRALPADLSKSDLGLMADTIHGLRNTLTKVIHSAWAVNFNIGVRSFEKYHIAGVRNLIDLCLSSNRQSPAEFYFCSSISSAAGTPLPATIAEQPVPALSHAHDMGYARSKLVAERIVQAAAEQTGITSKVLRVGQIVGDTVHGRWNPEEGIPLMIRSAVTLGALPALEETPSWTPVDIVAQAVLELCGIEVPGVNIRGPIKKYSEDPTVVYHVLNSSVFHWTRDLLPALHDAGLDFEVVGQRDWIKRLRESDQDPVKNPTIKLTDFYAGKYDNDKSRAGLVYTTTLTEEVCPSLRGGVNLISSGIVKKFVDSWRHDWEIV</sequence>
<dbReference type="Gene3D" id="1.10.1200.10">
    <property type="entry name" value="ACP-like"/>
    <property type="match status" value="1"/>
</dbReference>
<feature type="region of interest" description="Disordered" evidence="3">
    <location>
        <begin position="1"/>
        <end position="28"/>
    </location>
</feature>
<dbReference type="Pfam" id="PF07993">
    <property type="entry name" value="NAD_binding_4"/>
    <property type="match status" value="1"/>
</dbReference>
<dbReference type="OrthoDB" id="429813at2759"/>
<dbReference type="InterPro" id="IPR051414">
    <property type="entry name" value="Adenylate-forming_Reductase"/>
</dbReference>
<protein>
    <recommendedName>
        <fullName evidence="9">Carrier domain-containing protein</fullName>
    </recommendedName>
</protein>
<feature type="domain" description="Carrier" evidence="5">
    <location>
        <begin position="580"/>
        <end position="646"/>
    </location>
</feature>
<dbReference type="RefSeq" id="XP_056483690.1">
    <property type="nucleotide sequence ID" value="XM_056633070.1"/>
</dbReference>
<evidence type="ECO:0000256" key="2">
    <source>
        <dbReference type="ARBA" id="ARBA00022553"/>
    </source>
</evidence>
<evidence type="ECO:0000256" key="3">
    <source>
        <dbReference type="SAM" id="MobiDB-lite"/>
    </source>
</evidence>
<reference evidence="7" key="1">
    <citation type="submission" date="2022-12" db="EMBL/GenBank/DDBJ databases">
        <authorList>
            <person name="Petersen C."/>
        </authorList>
    </citation>
    <scope>NUCLEOTIDE SEQUENCE</scope>
    <source>
        <strain evidence="7">IBT 29677</strain>
    </source>
</reference>
<dbReference type="Pfam" id="PF23562">
    <property type="entry name" value="AMP-binding_C_3"/>
    <property type="match status" value="1"/>
</dbReference>
<keyword evidence="1" id="KW-0596">Phosphopantetheine</keyword>
<dbReference type="AlphaFoldDB" id="A0A9W9VML3"/>
<dbReference type="GeneID" id="81372050"/>
<evidence type="ECO:0000259" key="5">
    <source>
        <dbReference type="Pfam" id="PF00550"/>
    </source>
</evidence>
<evidence type="ECO:0000313" key="8">
    <source>
        <dbReference type="Proteomes" id="UP001147747"/>
    </source>
</evidence>
<keyword evidence="2" id="KW-0597">Phosphoprotein</keyword>
<feature type="domain" description="Thioester reductase (TE)" evidence="6">
    <location>
        <begin position="687"/>
        <end position="926"/>
    </location>
</feature>
<evidence type="ECO:0000313" key="7">
    <source>
        <dbReference type="EMBL" id="KAJ5385892.1"/>
    </source>
</evidence>
<dbReference type="InterPro" id="IPR009081">
    <property type="entry name" value="PP-bd_ACP"/>
</dbReference>
<dbReference type="EMBL" id="JAPZBU010000009">
    <property type="protein sequence ID" value="KAJ5385892.1"/>
    <property type="molecule type" value="Genomic_DNA"/>
</dbReference>
<evidence type="ECO:0000259" key="4">
    <source>
        <dbReference type="Pfam" id="PF00501"/>
    </source>
</evidence>
<dbReference type="Proteomes" id="UP001147747">
    <property type="component" value="Unassembled WGS sequence"/>
</dbReference>
<dbReference type="Pfam" id="PF00501">
    <property type="entry name" value="AMP-binding"/>
    <property type="match status" value="1"/>
</dbReference>
<keyword evidence="8" id="KW-1185">Reference proteome</keyword>
<dbReference type="SUPFAM" id="SSF47336">
    <property type="entry name" value="ACP-like"/>
    <property type="match status" value="1"/>
</dbReference>
<dbReference type="SUPFAM" id="SSF51735">
    <property type="entry name" value="NAD(P)-binding Rossmann-fold domains"/>
    <property type="match status" value="1"/>
</dbReference>
<dbReference type="Gene3D" id="3.40.50.12780">
    <property type="entry name" value="N-terminal domain of ligase-like"/>
    <property type="match status" value="1"/>
</dbReference>
<dbReference type="PANTHER" id="PTHR43439">
    <property type="entry name" value="PHENYLACETATE-COENZYME A LIGASE"/>
    <property type="match status" value="1"/>
</dbReference>
<dbReference type="PROSITE" id="PS00455">
    <property type="entry name" value="AMP_BINDING"/>
    <property type="match status" value="1"/>
</dbReference>
<organism evidence="7 8">
    <name type="scientific">Penicillium cosmopolitanum</name>
    <dbReference type="NCBI Taxonomy" id="1131564"/>
    <lineage>
        <taxon>Eukaryota</taxon>
        <taxon>Fungi</taxon>
        <taxon>Dikarya</taxon>
        <taxon>Ascomycota</taxon>
        <taxon>Pezizomycotina</taxon>
        <taxon>Eurotiomycetes</taxon>
        <taxon>Eurotiomycetidae</taxon>
        <taxon>Eurotiales</taxon>
        <taxon>Aspergillaceae</taxon>
        <taxon>Penicillium</taxon>
    </lineage>
</organism>
<dbReference type="InterPro" id="IPR013120">
    <property type="entry name" value="FAR_NAD-bd"/>
</dbReference>
<dbReference type="InterPro" id="IPR036736">
    <property type="entry name" value="ACP-like_sf"/>
</dbReference>
<evidence type="ECO:0008006" key="9">
    <source>
        <dbReference type="Google" id="ProtNLM"/>
    </source>
</evidence>
<accession>A0A9W9VML3</accession>
<dbReference type="InterPro" id="IPR020845">
    <property type="entry name" value="AMP-binding_CS"/>
</dbReference>